<feature type="compositionally biased region" description="Low complexity" evidence="1">
    <location>
        <begin position="57"/>
        <end position="71"/>
    </location>
</feature>
<feature type="compositionally biased region" description="Polar residues" evidence="1">
    <location>
        <begin position="728"/>
        <end position="744"/>
    </location>
</feature>
<organism evidence="2 3">
    <name type="scientific">Paramecium sonneborni</name>
    <dbReference type="NCBI Taxonomy" id="65129"/>
    <lineage>
        <taxon>Eukaryota</taxon>
        <taxon>Sar</taxon>
        <taxon>Alveolata</taxon>
        <taxon>Ciliophora</taxon>
        <taxon>Intramacronucleata</taxon>
        <taxon>Oligohymenophorea</taxon>
        <taxon>Peniculida</taxon>
        <taxon>Parameciidae</taxon>
        <taxon>Paramecium</taxon>
    </lineage>
</organism>
<feature type="region of interest" description="Disordered" evidence="1">
    <location>
        <begin position="709"/>
        <end position="759"/>
    </location>
</feature>
<proteinExistence type="predicted"/>
<feature type="compositionally biased region" description="Polar residues" evidence="1">
    <location>
        <begin position="909"/>
        <end position="925"/>
    </location>
</feature>
<feature type="compositionally biased region" description="Basic and acidic residues" evidence="1">
    <location>
        <begin position="43"/>
        <end position="52"/>
    </location>
</feature>
<feature type="region of interest" description="Disordered" evidence="1">
    <location>
        <begin position="100"/>
        <end position="125"/>
    </location>
</feature>
<evidence type="ECO:0000313" key="2">
    <source>
        <dbReference type="EMBL" id="CAD8121619.1"/>
    </source>
</evidence>
<dbReference type="AlphaFoldDB" id="A0A8S1R1X2"/>
<feature type="compositionally biased region" description="Polar residues" evidence="1">
    <location>
        <begin position="771"/>
        <end position="789"/>
    </location>
</feature>
<feature type="region of interest" description="Disordered" evidence="1">
    <location>
        <begin position="771"/>
        <end position="790"/>
    </location>
</feature>
<feature type="compositionally biased region" description="Basic and acidic residues" evidence="1">
    <location>
        <begin position="709"/>
        <end position="725"/>
    </location>
</feature>
<evidence type="ECO:0000313" key="3">
    <source>
        <dbReference type="Proteomes" id="UP000692954"/>
    </source>
</evidence>
<dbReference type="EMBL" id="CAJJDN010000133">
    <property type="protein sequence ID" value="CAD8121619.1"/>
    <property type="molecule type" value="Genomic_DNA"/>
</dbReference>
<accession>A0A8S1R1X2</accession>
<dbReference type="OrthoDB" id="298116at2759"/>
<comment type="caution">
    <text evidence="2">The sequence shown here is derived from an EMBL/GenBank/DDBJ whole genome shotgun (WGS) entry which is preliminary data.</text>
</comment>
<feature type="compositionally biased region" description="Acidic residues" evidence="1">
    <location>
        <begin position="875"/>
        <end position="893"/>
    </location>
</feature>
<name>A0A8S1R1X2_9CILI</name>
<reference evidence="2" key="1">
    <citation type="submission" date="2021-01" db="EMBL/GenBank/DDBJ databases">
        <authorList>
            <consortium name="Genoscope - CEA"/>
            <person name="William W."/>
        </authorList>
    </citation>
    <scope>NUCLEOTIDE SEQUENCE</scope>
</reference>
<protein>
    <submittedName>
        <fullName evidence="2">Uncharacterized protein</fullName>
    </submittedName>
</protein>
<feature type="region of interest" description="Disordered" evidence="1">
    <location>
        <begin position="875"/>
        <end position="927"/>
    </location>
</feature>
<keyword evidence="3" id="KW-1185">Reference proteome</keyword>
<dbReference type="Proteomes" id="UP000692954">
    <property type="component" value="Unassembled WGS sequence"/>
</dbReference>
<feature type="region of interest" description="Disordered" evidence="1">
    <location>
        <begin position="42"/>
        <end position="71"/>
    </location>
</feature>
<gene>
    <name evidence="2" type="ORF">PSON_ATCC_30995.1.T1330089</name>
</gene>
<feature type="compositionally biased region" description="Basic and acidic residues" evidence="1">
    <location>
        <begin position="745"/>
        <end position="759"/>
    </location>
</feature>
<sequence>MQQMFKQQQAQQFLAQQFSNKTDKIKLSNLIPTQINENFFNKKTNEILDKKPSSPRSSNQASKPSQKPSQQITIHKSNITLQNKSHIINEQFQEKLNQFSKRRDYSPNSQLSNYKKNEEFLQRRPSSLVNDEYSATPQINRFIAKSPTPSEIQESVASLLQNHQTISSPKGQNAQKPKSNVLQLGPYLSIQQQQQKSTHKVKGHNSANSVSYNLKPNILKKCEYGMNHTPTKVTTTTLNTEHSKSKSVLDEQCIRMIYYDREKENDMNLLNIGTPSTYLHSKISIEQQSVAESLNSKFHQAKILTQQSPYQNTSGSNDHLQESFPVRTCINHRTKKAKYFVDEHQKQIFYCSQCAITVAGQGKVVQDLSQLIIKSQESQILSFQSSSVDSNRHSNFSDANFKERELSGFLTKLEYSHSQRADILNQMQNQIEKINSWYESQIGQCQKSKQVMLQLMNDASNNTIQILQNQRQESLKQLSNLYFVLQQHQLDAQNIKQDIEKNWTEVLEDIRMDPFRKIMDYYQSEFIKMNDFQTQLLSSTISMKSLSNQDIQPTLALIVQNFQLNDSEQQLILQNNSLFNQTIRTQPTPPKKRTETVEAQIHQSNQQQRVKTDFSGSKTIQQQNNETPSNFYQYFNDANIYQLSASKLQSQQSQQNSNKNNLYISFENKDIFMNILESEKNSKQSLHEDKQSVTSNPIMILESYREQKKNNDNEDGQLSDHESHKSTPHSPASGQTKQSVQRTATKLEEHSQIPKDAFQKQKSTFRTLFENTEDQQNSEVIQNDSSVSPAKSEKFRSILNKISNNQSKTQQFYQQMIQSSQKFVLETPDIKKYELQGVQCLQYLQDTETCKKAILSNKQSQLMDSVQQMNLCDDQQDPSEFENENENENDEDKEVQQMFSSKEMKNFSDQKQMTYPSESSQNNSHIEIRKDQYQKTLFCSPQFKDQDILNVSESSADSN</sequence>
<evidence type="ECO:0000256" key="1">
    <source>
        <dbReference type="SAM" id="MobiDB-lite"/>
    </source>
</evidence>